<organism evidence="2 3">
    <name type="scientific">Acanthosepion pharaonis</name>
    <name type="common">Pharaoh cuttlefish</name>
    <name type="synonym">Sepia pharaonis</name>
    <dbReference type="NCBI Taxonomy" id="158019"/>
    <lineage>
        <taxon>Eukaryota</taxon>
        <taxon>Metazoa</taxon>
        <taxon>Spiralia</taxon>
        <taxon>Lophotrochozoa</taxon>
        <taxon>Mollusca</taxon>
        <taxon>Cephalopoda</taxon>
        <taxon>Coleoidea</taxon>
        <taxon>Decapodiformes</taxon>
        <taxon>Sepiida</taxon>
        <taxon>Sepiina</taxon>
        <taxon>Sepiidae</taxon>
        <taxon>Acanthosepion</taxon>
    </lineage>
</organism>
<feature type="domain" description="Reverse transcriptase" evidence="1">
    <location>
        <begin position="104"/>
        <end position="371"/>
    </location>
</feature>
<evidence type="ECO:0000313" key="2">
    <source>
        <dbReference type="EMBL" id="CAE1315900.1"/>
    </source>
</evidence>
<gene>
    <name evidence="2" type="ORF">SPHA_66720</name>
</gene>
<dbReference type="Proteomes" id="UP000597762">
    <property type="component" value="Unassembled WGS sequence"/>
</dbReference>
<dbReference type="PROSITE" id="PS50878">
    <property type="entry name" value="RT_POL"/>
    <property type="match status" value="1"/>
</dbReference>
<comment type="caution">
    <text evidence="2">The sequence shown here is derived from an EMBL/GenBank/DDBJ whole genome shotgun (WGS) entry which is preliminary data.</text>
</comment>
<dbReference type="AlphaFoldDB" id="A0A812E5T2"/>
<evidence type="ECO:0000259" key="1">
    <source>
        <dbReference type="PROSITE" id="PS50878"/>
    </source>
</evidence>
<name>A0A812E5T2_ACAPH</name>
<dbReference type="PANTHER" id="PTHR19446">
    <property type="entry name" value="REVERSE TRANSCRIPTASES"/>
    <property type="match status" value="1"/>
</dbReference>
<proteinExistence type="predicted"/>
<evidence type="ECO:0000313" key="3">
    <source>
        <dbReference type="Proteomes" id="UP000597762"/>
    </source>
</evidence>
<reference evidence="2" key="1">
    <citation type="submission" date="2021-01" db="EMBL/GenBank/DDBJ databases">
        <authorList>
            <person name="Li R."/>
            <person name="Bekaert M."/>
        </authorList>
    </citation>
    <scope>NUCLEOTIDE SEQUENCE</scope>
    <source>
        <strain evidence="2">Farmed</strain>
    </source>
</reference>
<sequence length="373" mass="41094">MSSGMESLSSPSKNVLLRSLPGLKLESTLSSHQGNIGDMSDCNRRLFASARNECKRVLNDAKSLFAARMKEHPNKASGGDGIPAIVLKKCAPGLAPALSKLYNYCLKESCFLDCWKSSSIIPVFKNSGDPSDPSNYRPISLLPLFGKVFEALINTGVINHLTSHNLLSDKQYSFRFARSTADVLTAITETVYRALQNNGEARAVALDISKAFDRFWHAGLLRKLQGYGITCRLYNLIQSFLSNLELMVVLNGFSSSSYPTNAGVPQGSILGPTLFLIYINDLPDAITSQVGIYADDTPIYSCLKNKSSLADKTHLTVRLEKDLQSIVNWGMNWLVNFNFSKTKLLSINHHREPSLPSIRMSDAQLLCGFSVSR</sequence>
<dbReference type="Pfam" id="PF00078">
    <property type="entry name" value="RVT_1"/>
    <property type="match status" value="1"/>
</dbReference>
<dbReference type="InterPro" id="IPR000477">
    <property type="entry name" value="RT_dom"/>
</dbReference>
<keyword evidence="3" id="KW-1185">Reference proteome</keyword>
<dbReference type="CDD" id="cd01650">
    <property type="entry name" value="RT_nLTR_like"/>
    <property type="match status" value="1"/>
</dbReference>
<protein>
    <recommendedName>
        <fullName evidence="1">Reverse transcriptase domain-containing protein</fullName>
    </recommendedName>
</protein>
<dbReference type="OrthoDB" id="6243574at2759"/>
<accession>A0A812E5T2</accession>
<dbReference type="EMBL" id="CAHIKZ030004817">
    <property type="protein sequence ID" value="CAE1315900.1"/>
    <property type="molecule type" value="Genomic_DNA"/>
</dbReference>